<feature type="transmembrane region" description="Helical" evidence="2">
    <location>
        <begin position="179"/>
        <end position="207"/>
    </location>
</feature>
<dbReference type="PATRIC" id="fig|883169.3.peg.335"/>
<dbReference type="Pfam" id="PF12811">
    <property type="entry name" value="BaxI_1"/>
    <property type="match status" value="1"/>
</dbReference>
<feature type="transmembrane region" description="Helical" evidence="2">
    <location>
        <begin position="54"/>
        <end position="78"/>
    </location>
</feature>
<accession>I7JVJ3</accession>
<keyword evidence="2" id="KW-0472">Membrane</keyword>
<feature type="transmembrane region" description="Helical" evidence="2">
    <location>
        <begin position="250"/>
        <end position="275"/>
    </location>
</feature>
<evidence type="ECO:0000256" key="2">
    <source>
        <dbReference type="SAM" id="Phobius"/>
    </source>
</evidence>
<dbReference type="eggNOG" id="COG4760">
    <property type="taxonomic scope" value="Bacteria"/>
</dbReference>
<gene>
    <name evidence="3" type="ORF">BN46_0187</name>
    <name evidence="4" type="ORF">HMPREF9719_00358</name>
</gene>
<feature type="transmembrane region" description="Helical" evidence="2">
    <location>
        <begin position="116"/>
        <end position="138"/>
    </location>
</feature>
<dbReference type="PANTHER" id="PTHR41282:SF1">
    <property type="entry name" value="CONSERVED TRANSMEMBRANE PROTEIN-RELATED"/>
    <property type="match status" value="1"/>
</dbReference>
<sequence length="279" mass="28932">MRSNNPVMARLPGAERYTEQGQNQGYQGFGSPAEPAAPAAPPRSQDRPITVDDVVIKTGITLAIIVAAAAVSFGLSVATGNPGISMLLTGVGAIGGFITVLVWSFKRNFGSPATTITYAVFEGLFVGGFSMVFSGVLIGNENAGAIIAQAIVGTLGVFAGMLVVYKVGAIKVTNKFSRVLTACIAGVAVLLLVNLVVSLFTGGGLILRDAGPIGIIFSLVCIVLAALSFLQDFDVADKLVRAQAPSKEAWGVALGLAVTLVWLYTEILRLIAIFARSDN</sequence>
<evidence type="ECO:0000313" key="3">
    <source>
        <dbReference type="EMBL" id="CCI82936.1"/>
    </source>
</evidence>
<evidence type="ECO:0000256" key="1">
    <source>
        <dbReference type="SAM" id="MobiDB-lite"/>
    </source>
</evidence>
<protein>
    <submittedName>
        <fullName evidence="3">Putative membrane protein</fullName>
    </submittedName>
</protein>
<reference evidence="3 6" key="1">
    <citation type="journal article" date="2012" name="J. Bacteriol.">
        <title>Draft Genome Sequence of Turicella otitidis ATCC 51513, Isolated from Middle Ear Fluid from a Child with Otitis Media.</title>
        <authorList>
            <person name="Brinkrolf K."/>
            <person name="Schneider J."/>
            <person name="Knecht M."/>
            <person name="Ruckert C."/>
            <person name="Tauch A."/>
        </authorList>
    </citation>
    <scope>NUCLEOTIDE SEQUENCE [LARGE SCALE GENOMIC DNA]</scope>
    <source>
        <strain evidence="3 6">ATCC 51513</strain>
    </source>
</reference>
<dbReference type="OrthoDB" id="116480at2"/>
<reference evidence="4 5" key="2">
    <citation type="submission" date="2012-08" db="EMBL/GenBank/DDBJ databases">
        <title>The Genome Sequence of Turicella otitidis ATCC 51513.</title>
        <authorList>
            <consortium name="The Broad Institute Genome Sequencing Platform"/>
            <person name="Earl A."/>
            <person name="Ward D."/>
            <person name="Feldgarden M."/>
            <person name="Gevers D."/>
            <person name="Huys G."/>
            <person name="Walker B."/>
            <person name="Young S.K."/>
            <person name="Zeng Q."/>
            <person name="Gargeya S."/>
            <person name="Fitzgerald M."/>
            <person name="Haas B."/>
            <person name="Abouelleil A."/>
            <person name="Alvarado L."/>
            <person name="Arachchi H.M."/>
            <person name="Berlin A.M."/>
            <person name="Chapman S.B."/>
            <person name="Goldberg J."/>
            <person name="Griggs A."/>
            <person name="Gujja S."/>
            <person name="Hansen M."/>
            <person name="Howarth C."/>
            <person name="Imamovic A."/>
            <person name="Larimer J."/>
            <person name="McCowen C."/>
            <person name="Montmayeur A."/>
            <person name="Murphy C."/>
            <person name="Neiman D."/>
            <person name="Pearson M."/>
            <person name="Priest M."/>
            <person name="Roberts A."/>
            <person name="Saif S."/>
            <person name="Shea T."/>
            <person name="Sisk P."/>
            <person name="Sykes S."/>
            <person name="Wortman J."/>
            <person name="Nusbaum C."/>
            <person name="Birren B."/>
        </authorList>
    </citation>
    <scope>NUCLEOTIDE SEQUENCE [LARGE SCALE GENOMIC DNA]</scope>
    <source>
        <strain evidence="4 5">ATCC 51513</strain>
    </source>
</reference>
<dbReference type="Proteomes" id="UP000006078">
    <property type="component" value="Unassembled WGS sequence"/>
</dbReference>
<comment type="caution">
    <text evidence="3">The sequence shown here is derived from an EMBL/GenBank/DDBJ whole genome shotgun (WGS) entry which is preliminary data.</text>
</comment>
<evidence type="ECO:0000313" key="5">
    <source>
        <dbReference type="Proteomes" id="UP000006078"/>
    </source>
</evidence>
<feature type="transmembrane region" description="Helical" evidence="2">
    <location>
        <begin position="144"/>
        <end position="167"/>
    </location>
</feature>
<feature type="transmembrane region" description="Helical" evidence="2">
    <location>
        <begin position="213"/>
        <end position="230"/>
    </location>
</feature>
<keyword evidence="5" id="KW-1185">Reference proteome</keyword>
<proteinExistence type="predicted"/>
<feature type="region of interest" description="Disordered" evidence="1">
    <location>
        <begin position="1"/>
        <end position="46"/>
    </location>
</feature>
<dbReference type="PIRSF" id="PIRSF009160">
    <property type="entry name" value="UCP009160"/>
    <property type="match status" value="1"/>
</dbReference>
<dbReference type="PANTHER" id="PTHR41282">
    <property type="entry name" value="CONSERVED TRANSMEMBRANE PROTEIN-RELATED"/>
    <property type="match status" value="1"/>
</dbReference>
<dbReference type="RefSeq" id="WP_004600248.1">
    <property type="nucleotide sequence ID" value="NZ_HF541865.1"/>
</dbReference>
<feature type="transmembrane region" description="Helical" evidence="2">
    <location>
        <begin position="84"/>
        <end position="104"/>
    </location>
</feature>
<dbReference type="EMBL" id="AHAE01000021">
    <property type="protein sequence ID" value="EJZ82700.1"/>
    <property type="molecule type" value="Genomic_DNA"/>
</dbReference>
<organism evidence="3 6">
    <name type="scientific">Corynebacterium otitidis ATCC 51513</name>
    <dbReference type="NCBI Taxonomy" id="883169"/>
    <lineage>
        <taxon>Bacteria</taxon>
        <taxon>Bacillati</taxon>
        <taxon>Actinomycetota</taxon>
        <taxon>Actinomycetes</taxon>
        <taxon>Mycobacteriales</taxon>
        <taxon>Corynebacteriaceae</taxon>
        <taxon>Corynebacterium</taxon>
    </lineage>
</organism>
<evidence type="ECO:0000313" key="4">
    <source>
        <dbReference type="EMBL" id="EJZ82700.1"/>
    </source>
</evidence>
<dbReference type="InterPro" id="IPR010539">
    <property type="entry name" value="BaxI_1-like"/>
</dbReference>
<dbReference type="HOGENOM" id="CLU_074030_0_0_11"/>
<dbReference type="EMBL" id="CAJZ01000024">
    <property type="protein sequence ID" value="CCI82936.1"/>
    <property type="molecule type" value="Genomic_DNA"/>
</dbReference>
<dbReference type="AlphaFoldDB" id="I7JVJ3"/>
<evidence type="ECO:0000313" key="6">
    <source>
        <dbReference type="Proteomes" id="UP000011016"/>
    </source>
</evidence>
<keyword evidence="2" id="KW-1133">Transmembrane helix</keyword>
<keyword evidence="2" id="KW-0812">Transmembrane</keyword>
<dbReference type="Proteomes" id="UP000011016">
    <property type="component" value="Unassembled WGS sequence"/>
</dbReference>
<name>I7JVJ3_9CORY</name>